<sequence>MQTRRHGHRNRKNFLSNTIVILIVCICRLGAALEPDQVLVVYNGGNMESVRLAEYYRDKRGIPQKNMCYIMCPASEDIPRDIYDERLKSPVEKYLEENNLKDTILCIVLMYGIPMKIYPAELRPLEKEYTELTRLIADKQKFLNTEEEILKLQQEADALKEKIKGLYDSPTKSSVDSELTLIFRGSYRLEHQMMNPYYFFPDKKFKPFSREYPMYMVSRLDAPDADLVIPMIDKAVFAEQNGLEGNAYFDARGFQADASYGQMDEYIRTSAQMTEHAGFKTVLDNQPTLFPEGACPDTAIYWGWYSLQNYIDSFTFKPGAIGVHVASIECNTLKGNKNIWCLQMIKKGVTATAGPVSEPYLNSFPNPVVFLGALFEGYSLAEAYFISSPYLSWRMVLIGDPLYTPYKNHKPGRIQAEASNDSK</sequence>
<protein>
    <submittedName>
        <fullName evidence="3">TIGR03790 family protein</fullName>
    </submittedName>
</protein>
<dbReference type="AlphaFoldDB" id="A0A3A4R4M1"/>
<reference evidence="3 4" key="1">
    <citation type="journal article" date="2017" name="ISME J.">
        <title>Energy and carbon metabolisms in a deep terrestrial subsurface fluid microbial community.</title>
        <authorList>
            <person name="Momper L."/>
            <person name="Jungbluth S.P."/>
            <person name="Lee M.D."/>
            <person name="Amend J.P."/>
        </authorList>
    </citation>
    <scope>NUCLEOTIDE SEQUENCE [LARGE SCALE GENOMIC DNA]</scope>
    <source>
        <strain evidence="3">SURF_26</strain>
    </source>
</reference>
<organism evidence="3 4">
    <name type="scientific">Candidatus Auribacter fodinae</name>
    <dbReference type="NCBI Taxonomy" id="2093366"/>
    <lineage>
        <taxon>Bacteria</taxon>
        <taxon>Pseudomonadati</taxon>
        <taxon>Candidatus Auribacterota</taxon>
        <taxon>Candidatus Auribacteria</taxon>
        <taxon>Candidatus Auribacterales</taxon>
        <taxon>Candidatus Auribacteraceae</taxon>
        <taxon>Candidatus Auribacter</taxon>
    </lineage>
</organism>
<dbReference type="Proteomes" id="UP000266426">
    <property type="component" value="Unassembled WGS sequence"/>
</dbReference>
<name>A0A3A4R4M1_9BACT</name>
<dbReference type="NCBIfam" id="TIGR03790">
    <property type="entry name" value="TIGR03790 family protein"/>
    <property type="match status" value="1"/>
</dbReference>
<evidence type="ECO:0000313" key="4">
    <source>
        <dbReference type="Proteomes" id="UP000266426"/>
    </source>
</evidence>
<evidence type="ECO:0000313" key="3">
    <source>
        <dbReference type="EMBL" id="RJP61102.1"/>
    </source>
</evidence>
<keyword evidence="1" id="KW-0175">Coiled coil</keyword>
<feature type="coiled-coil region" evidence="1">
    <location>
        <begin position="142"/>
        <end position="169"/>
    </location>
</feature>
<dbReference type="InterPro" id="IPR022265">
    <property type="entry name" value="CHP03790"/>
</dbReference>
<comment type="caution">
    <text evidence="3">The sequence shown here is derived from an EMBL/GenBank/DDBJ whole genome shotgun (WGS) entry which is preliminary data.</text>
</comment>
<keyword evidence="2" id="KW-0812">Transmembrane</keyword>
<evidence type="ECO:0000256" key="2">
    <source>
        <dbReference type="SAM" id="Phobius"/>
    </source>
</evidence>
<feature type="transmembrane region" description="Helical" evidence="2">
    <location>
        <begin position="14"/>
        <end position="33"/>
    </location>
</feature>
<evidence type="ECO:0000256" key="1">
    <source>
        <dbReference type="SAM" id="Coils"/>
    </source>
</evidence>
<proteinExistence type="predicted"/>
<gene>
    <name evidence="3" type="ORF">C4541_02625</name>
</gene>
<keyword evidence="2" id="KW-1133">Transmembrane helix</keyword>
<dbReference type="EMBL" id="QZJZ01000016">
    <property type="protein sequence ID" value="RJP61102.1"/>
    <property type="molecule type" value="Genomic_DNA"/>
</dbReference>
<keyword evidence="2" id="KW-0472">Membrane</keyword>
<accession>A0A3A4R4M1</accession>